<name>A0A2A2LEH1_9BILA</name>
<protein>
    <submittedName>
        <fullName evidence="1">Uncharacterized protein</fullName>
    </submittedName>
</protein>
<comment type="caution">
    <text evidence="1">The sequence shown here is derived from an EMBL/GenBank/DDBJ whole genome shotgun (WGS) entry which is preliminary data.</text>
</comment>
<proteinExistence type="predicted"/>
<reference evidence="1 2" key="1">
    <citation type="journal article" date="2017" name="Curr. Biol.">
        <title>Genome architecture and evolution of a unichromosomal asexual nematode.</title>
        <authorList>
            <person name="Fradin H."/>
            <person name="Zegar C."/>
            <person name="Gutwein M."/>
            <person name="Lucas J."/>
            <person name="Kovtun M."/>
            <person name="Corcoran D."/>
            <person name="Baugh L.R."/>
            <person name="Kiontke K."/>
            <person name="Gunsalus K."/>
            <person name="Fitch D.H."/>
            <person name="Piano F."/>
        </authorList>
    </citation>
    <scope>NUCLEOTIDE SEQUENCE [LARGE SCALE GENOMIC DNA]</scope>
    <source>
        <strain evidence="1">PF1309</strain>
    </source>
</reference>
<evidence type="ECO:0000313" key="2">
    <source>
        <dbReference type="Proteomes" id="UP000218231"/>
    </source>
</evidence>
<organism evidence="1 2">
    <name type="scientific">Diploscapter pachys</name>
    <dbReference type="NCBI Taxonomy" id="2018661"/>
    <lineage>
        <taxon>Eukaryota</taxon>
        <taxon>Metazoa</taxon>
        <taxon>Ecdysozoa</taxon>
        <taxon>Nematoda</taxon>
        <taxon>Chromadorea</taxon>
        <taxon>Rhabditida</taxon>
        <taxon>Rhabditina</taxon>
        <taxon>Rhabditomorpha</taxon>
        <taxon>Rhabditoidea</taxon>
        <taxon>Rhabditidae</taxon>
        <taxon>Diploscapter</taxon>
    </lineage>
</organism>
<sequence length="67" mass="7515">MALAAFTVENCWDASCICDFIEGNYDNDKCTRKDGKELTRAVSQTLVSISVMFEIIKKEIKGTLFMA</sequence>
<dbReference type="EMBL" id="LIAE01006838">
    <property type="protein sequence ID" value="PAV84554.1"/>
    <property type="molecule type" value="Genomic_DNA"/>
</dbReference>
<gene>
    <name evidence="1" type="ORF">WR25_18223</name>
</gene>
<dbReference type="Proteomes" id="UP000218231">
    <property type="component" value="Unassembled WGS sequence"/>
</dbReference>
<keyword evidence="2" id="KW-1185">Reference proteome</keyword>
<accession>A0A2A2LEH1</accession>
<evidence type="ECO:0000313" key="1">
    <source>
        <dbReference type="EMBL" id="PAV84554.1"/>
    </source>
</evidence>
<dbReference type="AlphaFoldDB" id="A0A2A2LEH1"/>